<keyword evidence="7 9" id="KW-0233">DNA recombination</keyword>
<evidence type="ECO:0000256" key="8">
    <source>
        <dbReference type="ARBA" id="ARBA00023306"/>
    </source>
</evidence>
<dbReference type="Gene3D" id="1.10.150.130">
    <property type="match status" value="1"/>
</dbReference>
<dbReference type="InterPro" id="IPR010998">
    <property type="entry name" value="Integrase_recombinase_N"/>
</dbReference>
<dbReference type="PROSITE" id="PS51898">
    <property type="entry name" value="TYR_RECOMBINASE"/>
    <property type="match status" value="1"/>
</dbReference>
<protein>
    <recommendedName>
        <fullName evidence="9">Tyrosine recombinase XerC</fullName>
    </recommendedName>
</protein>
<dbReference type="CDD" id="cd00798">
    <property type="entry name" value="INT_XerDC_C"/>
    <property type="match status" value="1"/>
</dbReference>
<keyword evidence="8 9" id="KW-0131">Cell cycle</keyword>
<dbReference type="EMBL" id="LT630003">
    <property type="protein sequence ID" value="SET94318.1"/>
    <property type="molecule type" value="Genomic_DNA"/>
</dbReference>
<keyword evidence="13" id="KW-1185">Reference proteome</keyword>
<feature type="active site" evidence="9">
    <location>
        <position position="268"/>
    </location>
</feature>
<dbReference type="InterPro" id="IPR023009">
    <property type="entry name" value="Tyrosine_recombinase_XerC/XerD"/>
</dbReference>
<keyword evidence="6 9" id="KW-0238">DNA-binding</keyword>
<dbReference type="NCBIfam" id="NF001399">
    <property type="entry name" value="PRK00283.1"/>
    <property type="match status" value="1"/>
</dbReference>
<dbReference type="InterPro" id="IPR004107">
    <property type="entry name" value="Integrase_SAM-like_N"/>
</dbReference>
<dbReference type="Pfam" id="PF02899">
    <property type="entry name" value="Phage_int_SAM_1"/>
    <property type="match status" value="1"/>
</dbReference>
<dbReference type="InterPro" id="IPR050090">
    <property type="entry name" value="Tyrosine_recombinase_XerCD"/>
</dbReference>
<comment type="subcellular location">
    <subcellularLocation>
        <location evidence="1 9">Cytoplasm</location>
    </subcellularLocation>
</comment>
<evidence type="ECO:0000256" key="4">
    <source>
        <dbReference type="ARBA" id="ARBA00022829"/>
    </source>
</evidence>
<proteinExistence type="inferred from homology"/>
<dbReference type="InterPro" id="IPR011010">
    <property type="entry name" value="DNA_brk_join_enz"/>
</dbReference>
<comment type="caution">
    <text evidence="9">Lacks conserved residue(s) required for the propagation of feature annotation.</text>
</comment>
<comment type="subunit">
    <text evidence="9">Forms a cyclic heterotetrameric complex composed of two molecules of XerC and two molecules of XerD.</text>
</comment>
<dbReference type="SUPFAM" id="SSF56349">
    <property type="entry name" value="DNA breaking-rejoining enzymes"/>
    <property type="match status" value="1"/>
</dbReference>
<dbReference type="Gene3D" id="1.10.443.10">
    <property type="entry name" value="Intergrase catalytic core"/>
    <property type="match status" value="1"/>
</dbReference>
<keyword evidence="4 9" id="KW-0159">Chromosome partition</keyword>
<feature type="domain" description="Core-binding (CB)" evidence="11">
    <location>
        <begin position="1"/>
        <end position="87"/>
    </location>
</feature>
<dbReference type="Proteomes" id="UP000198970">
    <property type="component" value="Chromosome I"/>
</dbReference>
<evidence type="ECO:0000256" key="5">
    <source>
        <dbReference type="ARBA" id="ARBA00022908"/>
    </source>
</evidence>
<dbReference type="InterPro" id="IPR013762">
    <property type="entry name" value="Integrase-like_cat_sf"/>
</dbReference>
<dbReference type="PANTHER" id="PTHR30349:SF81">
    <property type="entry name" value="TYROSINE RECOMBINASE XERC"/>
    <property type="match status" value="1"/>
</dbReference>
<dbReference type="NCBIfam" id="NF040815">
    <property type="entry name" value="recomb_XerA_Arch"/>
    <property type="match status" value="1"/>
</dbReference>
<evidence type="ECO:0000313" key="12">
    <source>
        <dbReference type="EMBL" id="SET94318.1"/>
    </source>
</evidence>
<evidence type="ECO:0000256" key="9">
    <source>
        <dbReference type="HAMAP-Rule" id="MF_01808"/>
    </source>
</evidence>
<feature type="domain" description="Tyr recombinase" evidence="10">
    <location>
        <begin position="108"/>
        <end position="291"/>
    </location>
</feature>
<dbReference type="PANTHER" id="PTHR30349">
    <property type="entry name" value="PHAGE INTEGRASE-RELATED"/>
    <property type="match status" value="1"/>
</dbReference>
<dbReference type="PROSITE" id="PS51900">
    <property type="entry name" value="CB"/>
    <property type="match status" value="1"/>
</dbReference>
<evidence type="ECO:0000256" key="7">
    <source>
        <dbReference type="ARBA" id="ARBA00023172"/>
    </source>
</evidence>
<organism evidence="12 13">
    <name type="scientific">Lacrimispora sphenoides JCM 1415</name>
    <dbReference type="NCBI Taxonomy" id="1297793"/>
    <lineage>
        <taxon>Bacteria</taxon>
        <taxon>Bacillati</taxon>
        <taxon>Bacillota</taxon>
        <taxon>Clostridia</taxon>
        <taxon>Lachnospirales</taxon>
        <taxon>Lachnospiraceae</taxon>
        <taxon>Lacrimispora</taxon>
    </lineage>
</organism>
<evidence type="ECO:0000256" key="2">
    <source>
        <dbReference type="ARBA" id="ARBA00022490"/>
    </source>
</evidence>
<feature type="active site" evidence="9">
    <location>
        <position position="148"/>
    </location>
</feature>
<accession>A0ABY1CD98</accession>
<evidence type="ECO:0000313" key="13">
    <source>
        <dbReference type="Proteomes" id="UP000198970"/>
    </source>
</evidence>
<reference evidence="12 13" key="1">
    <citation type="submission" date="2016-10" db="EMBL/GenBank/DDBJ databases">
        <authorList>
            <person name="Varghese N."/>
            <person name="Submissions S."/>
        </authorList>
    </citation>
    <scope>NUCLEOTIDE SEQUENCE [LARGE SCALE GENOMIC DNA]</scope>
    <source>
        <strain evidence="12 13">ATCC 19403</strain>
    </source>
</reference>
<evidence type="ECO:0000256" key="1">
    <source>
        <dbReference type="ARBA" id="ARBA00004496"/>
    </source>
</evidence>
<dbReference type="InterPro" id="IPR044068">
    <property type="entry name" value="CB"/>
</dbReference>
<dbReference type="Pfam" id="PF00589">
    <property type="entry name" value="Phage_integrase"/>
    <property type="match status" value="1"/>
</dbReference>
<feature type="active site" evidence="9">
    <location>
        <position position="245"/>
    </location>
</feature>
<keyword evidence="2 9" id="KW-0963">Cytoplasm</keyword>
<keyword evidence="3 9" id="KW-0132">Cell division</keyword>
<feature type="active site" evidence="9">
    <location>
        <position position="242"/>
    </location>
</feature>
<keyword evidence="5 9" id="KW-0229">DNA integration</keyword>
<evidence type="ECO:0000259" key="11">
    <source>
        <dbReference type="PROSITE" id="PS51900"/>
    </source>
</evidence>
<evidence type="ECO:0000256" key="6">
    <source>
        <dbReference type="ARBA" id="ARBA00023125"/>
    </source>
</evidence>
<name>A0ABY1CD98_9FIRM</name>
<comment type="similarity">
    <text evidence="9">Belongs to the 'phage' integrase family. XerC subfamily.</text>
</comment>
<gene>
    <name evidence="9" type="primary">xerC</name>
    <name evidence="12" type="ORF">SAMN02745906_3240</name>
</gene>
<dbReference type="InterPro" id="IPR002104">
    <property type="entry name" value="Integrase_catalytic"/>
</dbReference>
<feature type="active site" description="O-(3'-phospho-DNA)-tyrosine intermediate" evidence="9">
    <location>
        <position position="280"/>
    </location>
</feature>
<comment type="function">
    <text evidence="9">Site-specific tyrosine recombinase, which acts by catalyzing the cutting and rejoining of the recombining DNA molecules. The XerC-XerD complex is essential to convert dimers of the bacterial chromosome into monomers to permit their segregation at cell division. It also contributes to the segregational stability of plasmids.</text>
</comment>
<dbReference type="HAMAP" id="MF_01808">
    <property type="entry name" value="Recomb_XerC_XerD"/>
    <property type="match status" value="1"/>
</dbReference>
<evidence type="ECO:0000259" key="10">
    <source>
        <dbReference type="PROSITE" id="PS51898"/>
    </source>
</evidence>
<sequence>MEMVAEINHFIIYLREIKKTSKNTEVSYQRDLMQLASFLERQGIRSVDKVTKTSLTSYILHLEKEGKATTTISRCMASMKAFFHFECKEGRIRKDPAELLKAPKVEKKAPTILTVDEVNSLLSQPGGESPKELRDRAMLELLYATGIRVSELIHLKKADINLSIGYITCRDEHKERMVPFGKVAKLALSAYMERGRGYLLRDQESEWLFTNCNGKSMSRQGFWKIIKFYGDKAGIKADITPHTLRHSFAAHLLRNGADIHAVQAMLGHSDMATTQMYMNYTQGEDLRRAYTGAHPRG</sequence>
<evidence type="ECO:0000256" key="3">
    <source>
        <dbReference type="ARBA" id="ARBA00022618"/>
    </source>
</evidence>